<keyword evidence="2 7" id="KW-0808">Transferase</keyword>
<protein>
    <submittedName>
        <fullName evidence="7">1,3,6,8-tetrahydroxynaphthalene synthase</fullName>
        <ecNumber evidence="7">2.3.1.233</ecNumber>
    </submittedName>
</protein>
<dbReference type="PIRSF" id="PIRSF000451">
    <property type="entry name" value="PKS_III"/>
    <property type="match status" value="1"/>
</dbReference>
<comment type="similarity">
    <text evidence="1">Belongs to the thiolase-like superfamily. Chalcone/stilbene synthases family.</text>
</comment>
<dbReference type="Proteomes" id="UP000272908">
    <property type="component" value="Unassembled WGS sequence"/>
</dbReference>
<keyword evidence="3 7" id="KW-0012">Acyltransferase</keyword>
<dbReference type="CDD" id="cd00831">
    <property type="entry name" value="CHS_like"/>
    <property type="match status" value="1"/>
</dbReference>
<dbReference type="GO" id="GO:0016747">
    <property type="term" value="F:acyltransferase activity, transferring groups other than amino-acyl groups"/>
    <property type="evidence" value="ECO:0007669"/>
    <property type="project" value="InterPro"/>
</dbReference>
<dbReference type="SUPFAM" id="SSF53901">
    <property type="entry name" value="Thiolase-like"/>
    <property type="match status" value="1"/>
</dbReference>
<organism evidence="7 8">
    <name type="scientific">Roseinatronobacter ekhonensis</name>
    <dbReference type="NCBI Taxonomy" id="254356"/>
    <lineage>
        <taxon>Bacteria</taxon>
        <taxon>Pseudomonadati</taxon>
        <taxon>Pseudomonadota</taxon>
        <taxon>Alphaproteobacteria</taxon>
        <taxon>Rhodobacterales</taxon>
        <taxon>Paracoccaceae</taxon>
        <taxon>Roseinatronobacter</taxon>
    </lineage>
</organism>
<dbReference type="InterPro" id="IPR001099">
    <property type="entry name" value="Chalcone/stilbene_synt_N"/>
</dbReference>
<feature type="domain" description="Chalcone/stilbene synthase N-terminal" evidence="5">
    <location>
        <begin position="71"/>
        <end position="202"/>
    </location>
</feature>
<evidence type="ECO:0000259" key="5">
    <source>
        <dbReference type="Pfam" id="PF00195"/>
    </source>
</evidence>
<evidence type="ECO:0000256" key="3">
    <source>
        <dbReference type="ARBA" id="ARBA00023315"/>
    </source>
</evidence>
<dbReference type="Gene3D" id="3.40.47.10">
    <property type="match status" value="2"/>
</dbReference>
<dbReference type="OrthoDB" id="9786288at2"/>
<dbReference type="RefSeq" id="WP_121093494.1">
    <property type="nucleotide sequence ID" value="NZ_UIHC01000006.1"/>
</dbReference>
<evidence type="ECO:0000256" key="1">
    <source>
        <dbReference type="ARBA" id="ARBA00005531"/>
    </source>
</evidence>
<evidence type="ECO:0000313" key="7">
    <source>
        <dbReference type="EMBL" id="SUZ31198.1"/>
    </source>
</evidence>
<dbReference type="Pfam" id="PF00195">
    <property type="entry name" value="Chal_sti_synt_N"/>
    <property type="match status" value="1"/>
</dbReference>
<dbReference type="AlphaFoldDB" id="A0A3B0MBT5"/>
<feature type="active site" description="Acyl-thioester intermediate" evidence="4">
    <location>
        <position position="140"/>
    </location>
</feature>
<gene>
    <name evidence="7" type="primary">rppA</name>
    <name evidence="7" type="ORF">ROE7235_00934</name>
</gene>
<dbReference type="InterPro" id="IPR011141">
    <property type="entry name" value="Polyketide_synthase_type-III"/>
</dbReference>
<proteinExistence type="inferred from homology"/>
<sequence length="346" mass="36594">MTVSLLGLGCVVPQHELPQTVAEETARALLGPRYPEFERIAPSFAASGVDTRYCVVPIDWFSHDKRWSARNAAYLDGATELFIRAARAALDSSGLRADQIDTVVTVSTTGIATPSLDARAHADMGFRPDIQRVPVFGLGCAGGVSGLALAQRLALAAPGSNVLVVAVETCSLSFRTDRMQKADIIATVLFGDGAAAAVLSTDGAGPQIGAGQQVLWPDTLDIMGWDVDDVGLGVVFDRSIPGFVTQHIHRAAHQAMDRAGLQADQIDRFVCHPGGAKVVTALETALGLPNGVLDHEREILRQFGNMSAPTVLFVLDRLLSERAQGQFMLAALGPGFTASFLPVSVP</sequence>
<evidence type="ECO:0000259" key="6">
    <source>
        <dbReference type="Pfam" id="PF02797"/>
    </source>
</evidence>
<dbReference type="PANTHER" id="PTHR11877">
    <property type="entry name" value="HYDROXYMETHYLGLUTARYL-COA SYNTHASE"/>
    <property type="match status" value="1"/>
</dbReference>
<dbReference type="InterPro" id="IPR012328">
    <property type="entry name" value="Chalcone/stilbene_synt_C"/>
</dbReference>
<name>A0A3B0MBT5_9RHOB</name>
<reference evidence="8" key="1">
    <citation type="submission" date="2018-08" db="EMBL/GenBank/DDBJ databases">
        <authorList>
            <person name="Rodrigo-Torres L."/>
            <person name="Arahal R. D."/>
            <person name="Lucena T."/>
        </authorList>
    </citation>
    <scope>NUCLEOTIDE SEQUENCE [LARGE SCALE GENOMIC DNA]</scope>
    <source>
        <strain evidence="8">CECT 7235</strain>
    </source>
</reference>
<dbReference type="InterPro" id="IPR016039">
    <property type="entry name" value="Thiolase-like"/>
</dbReference>
<evidence type="ECO:0000256" key="2">
    <source>
        <dbReference type="ARBA" id="ARBA00022679"/>
    </source>
</evidence>
<dbReference type="EMBL" id="UIHC01000006">
    <property type="protein sequence ID" value="SUZ31198.1"/>
    <property type="molecule type" value="Genomic_DNA"/>
</dbReference>
<accession>A0A3B0MBT5</accession>
<feature type="domain" description="Chalcone/stilbene synthase C-terminal" evidence="6">
    <location>
        <begin position="211"/>
        <end position="326"/>
    </location>
</feature>
<evidence type="ECO:0000256" key="4">
    <source>
        <dbReference type="PIRSR" id="PIRSR000451-1"/>
    </source>
</evidence>
<dbReference type="Pfam" id="PF02797">
    <property type="entry name" value="Chal_sti_synt_C"/>
    <property type="match status" value="1"/>
</dbReference>
<keyword evidence="8" id="KW-1185">Reference proteome</keyword>
<dbReference type="PANTHER" id="PTHR11877:SF99">
    <property type="entry name" value="1,3,6,8-TETRAHYDROXYNAPHTHALENE SYNTHASE"/>
    <property type="match status" value="1"/>
</dbReference>
<dbReference type="GO" id="GO:0030639">
    <property type="term" value="P:polyketide biosynthetic process"/>
    <property type="evidence" value="ECO:0007669"/>
    <property type="project" value="TreeGrafter"/>
</dbReference>
<dbReference type="EC" id="2.3.1.233" evidence="7"/>
<evidence type="ECO:0000313" key="8">
    <source>
        <dbReference type="Proteomes" id="UP000272908"/>
    </source>
</evidence>